<comment type="caution">
    <text evidence="1">The sequence shown here is derived from an EMBL/GenBank/DDBJ whole genome shotgun (WGS) entry which is preliminary data.</text>
</comment>
<keyword evidence="2" id="KW-1185">Reference proteome</keyword>
<sequence length="131" mass="14941">MNVLKLVCVTLITLVSTSVLAIDPALSLKNLERERAALINDLLSPSLMLQERLNLLNKRQQHLTDMERMVMRDERLLNSDSTIVMRAFNEYETTFLVHAGAEKSLSAAQQWLDQVNFNNEAILNARVGFRK</sequence>
<protein>
    <submittedName>
        <fullName evidence="1">Uncharacterized protein</fullName>
    </submittedName>
</protein>
<name>A0ABU2ZN66_9ALTE</name>
<evidence type="ECO:0000313" key="1">
    <source>
        <dbReference type="EMBL" id="MDT0594059.1"/>
    </source>
</evidence>
<accession>A0ABU2ZN66</accession>
<dbReference type="Proteomes" id="UP001253545">
    <property type="component" value="Unassembled WGS sequence"/>
</dbReference>
<proteinExistence type="predicted"/>
<dbReference type="EMBL" id="JAVRHX010000001">
    <property type="protein sequence ID" value="MDT0594059.1"/>
    <property type="molecule type" value="Genomic_DNA"/>
</dbReference>
<evidence type="ECO:0000313" key="2">
    <source>
        <dbReference type="Proteomes" id="UP001253545"/>
    </source>
</evidence>
<reference evidence="1 2" key="1">
    <citation type="submission" date="2023-09" db="EMBL/GenBank/DDBJ databases">
        <authorList>
            <person name="Rey-Velasco X."/>
        </authorList>
    </citation>
    <scope>NUCLEOTIDE SEQUENCE [LARGE SCALE GENOMIC DNA]</scope>
    <source>
        <strain evidence="1 2">P117</strain>
    </source>
</reference>
<gene>
    <name evidence="1" type="ORF">RM552_04300</name>
</gene>
<organism evidence="1 2">
    <name type="scientific">Glaciecola petra</name>
    <dbReference type="NCBI Taxonomy" id="3075602"/>
    <lineage>
        <taxon>Bacteria</taxon>
        <taxon>Pseudomonadati</taxon>
        <taxon>Pseudomonadota</taxon>
        <taxon>Gammaproteobacteria</taxon>
        <taxon>Alteromonadales</taxon>
        <taxon>Alteromonadaceae</taxon>
        <taxon>Glaciecola</taxon>
    </lineage>
</organism>
<dbReference type="RefSeq" id="WP_311367547.1">
    <property type="nucleotide sequence ID" value="NZ_JAVRHX010000001.1"/>
</dbReference>